<feature type="transmembrane region" description="Helical" evidence="8">
    <location>
        <begin position="67"/>
        <end position="86"/>
    </location>
</feature>
<dbReference type="GO" id="GO:0022857">
    <property type="term" value="F:transmembrane transporter activity"/>
    <property type="evidence" value="ECO:0007669"/>
    <property type="project" value="InterPro"/>
</dbReference>
<dbReference type="GO" id="GO:0005886">
    <property type="term" value="C:plasma membrane"/>
    <property type="evidence" value="ECO:0007669"/>
    <property type="project" value="TreeGrafter"/>
</dbReference>
<dbReference type="AlphaFoldDB" id="I3X397"/>
<comment type="similarity">
    <text evidence="2 7">Belongs to the purine-cytosine permease (2.A.39) family.</text>
</comment>
<keyword evidence="5 8" id="KW-1133">Transmembrane helix</keyword>
<evidence type="ECO:0000313" key="10">
    <source>
        <dbReference type="Proteomes" id="UP000006180"/>
    </source>
</evidence>
<dbReference type="STRING" id="1185652.USDA257_c17650"/>
<dbReference type="Gene3D" id="1.10.4160.10">
    <property type="entry name" value="Hydantoin permease"/>
    <property type="match status" value="1"/>
</dbReference>
<dbReference type="PATRIC" id="fig|1185652.3.peg.1828"/>
<dbReference type="InterPro" id="IPR026030">
    <property type="entry name" value="Pur-cyt_permease_Fcy2/21/22"/>
</dbReference>
<evidence type="ECO:0000256" key="7">
    <source>
        <dbReference type="PIRNR" id="PIRNR002744"/>
    </source>
</evidence>
<feature type="transmembrane region" description="Helical" evidence="8">
    <location>
        <begin position="337"/>
        <end position="356"/>
    </location>
</feature>
<name>I3X397_SINF2</name>
<evidence type="ECO:0000256" key="1">
    <source>
        <dbReference type="ARBA" id="ARBA00004141"/>
    </source>
</evidence>
<evidence type="ECO:0000256" key="2">
    <source>
        <dbReference type="ARBA" id="ARBA00008974"/>
    </source>
</evidence>
<feature type="transmembrane region" description="Helical" evidence="8">
    <location>
        <begin position="292"/>
        <end position="316"/>
    </location>
</feature>
<evidence type="ECO:0000256" key="8">
    <source>
        <dbReference type="SAM" id="Phobius"/>
    </source>
</evidence>
<dbReference type="PIRSF" id="PIRSF002744">
    <property type="entry name" value="Pur-cyt_permease"/>
    <property type="match status" value="1"/>
</dbReference>
<dbReference type="eggNOG" id="COG1457">
    <property type="taxonomic scope" value="Bacteria"/>
</dbReference>
<dbReference type="InterPro" id="IPR001248">
    <property type="entry name" value="Pur-cyt_permease"/>
</dbReference>
<keyword evidence="4 8" id="KW-0812">Transmembrane</keyword>
<accession>I3X397</accession>
<gene>
    <name evidence="9" type="primary">yxlA</name>
    <name evidence="9" type="ORF">USDA257_c17650</name>
</gene>
<dbReference type="KEGG" id="sfd:USDA257_c17650"/>
<dbReference type="Proteomes" id="UP000006180">
    <property type="component" value="Chromosome"/>
</dbReference>
<evidence type="ECO:0000256" key="4">
    <source>
        <dbReference type="ARBA" id="ARBA00022692"/>
    </source>
</evidence>
<evidence type="ECO:0000313" key="9">
    <source>
        <dbReference type="EMBL" id="AFL50353.1"/>
    </source>
</evidence>
<dbReference type="EMBL" id="CP003563">
    <property type="protein sequence ID" value="AFL50353.1"/>
    <property type="molecule type" value="Genomic_DNA"/>
</dbReference>
<keyword evidence="3 7" id="KW-0813">Transport</keyword>
<reference evidence="9 10" key="1">
    <citation type="journal article" date="2012" name="J. Bacteriol.">
        <title>Complete genome sequence of the broad-host-range strain Sinorhizobium fredii USDA257.</title>
        <authorList>
            <person name="Schuldes J."/>
            <person name="Rodriguez Orbegoso M."/>
            <person name="Schmeisser C."/>
            <person name="Krishnan H.B."/>
            <person name="Daniel R."/>
            <person name="Streit W.R."/>
        </authorList>
    </citation>
    <scope>NUCLEOTIDE SEQUENCE [LARGE SCALE GENOMIC DNA]</scope>
    <source>
        <strain evidence="9 10">USDA 257</strain>
    </source>
</reference>
<feature type="transmembrane region" description="Helical" evidence="8">
    <location>
        <begin position="440"/>
        <end position="461"/>
    </location>
</feature>
<keyword evidence="6 7" id="KW-0472">Membrane</keyword>
<organism evidence="9 10">
    <name type="scientific">Sinorhizobium fredii (strain USDA 257)</name>
    <dbReference type="NCBI Taxonomy" id="1185652"/>
    <lineage>
        <taxon>Bacteria</taxon>
        <taxon>Pseudomonadati</taxon>
        <taxon>Pseudomonadota</taxon>
        <taxon>Alphaproteobacteria</taxon>
        <taxon>Hyphomicrobiales</taxon>
        <taxon>Rhizobiaceae</taxon>
        <taxon>Sinorhizobium/Ensifer group</taxon>
        <taxon>Sinorhizobium</taxon>
    </lineage>
</organism>
<feature type="transmembrane region" description="Helical" evidence="8">
    <location>
        <begin position="362"/>
        <end position="387"/>
    </location>
</feature>
<dbReference type="Pfam" id="PF02133">
    <property type="entry name" value="Transp_cyt_pur"/>
    <property type="match status" value="1"/>
</dbReference>
<feature type="transmembrane region" description="Helical" evidence="8">
    <location>
        <begin position="107"/>
        <end position="126"/>
    </location>
</feature>
<feature type="transmembrane region" description="Helical" evidence="8">
    <location>
        <begin position="202"/>
        <end position="225"/>
    </location>
</feature>
<sequence length="489" mass="52584">MNAQPKMNIQSSSERSALAIETRSIDFVPISERHGRLSDQATIWFAGSAQLLSLATGAIGISLGLNLTWTLIGLLLGTVLGTLPVAAHASQGPHLGLPQMVQTRPQFGRYGAIFIWLVAVLVYWGYVVLNVNLMGATAEQLGLGSAPSSGVVLGFASIIFAIFGYHWLHVGQRYTTIVLLVVLAIFTFGIVFGVGFPAEQVTIIGTFQFTPFLMVVSASLAYQLSWAFFVSDYSRYMPPTTSHRSIILYTAFGAGAGVFSMEAVGAVGAALFPKDSLTLALQQSGDLIVPGFGAVLLLVGGVALLIFNGMCVYGGALTLITAMDSVVSTSPTRSLRIRMNAIIGISATIVGVLLPTDFINTTFYTILAVLAYLMAPWTAVNLVDYFVVRKGRYSIAEIFNPVGIYGRWNWRGITAYSLAFVAMIPFMYLSFYQGPVAEYFGGVDVAFFVGIPVGALLYWLFCLNQDLSREFSIIQTADLGLDAVAKPIA</sequence>
<evidence type="ECO:0000256" key="3">
    <source>
        <dbReference type="ARBA" id="ARBA00022448"/>
    </source>
</evidence>
<protein>
    <submittedName>
        <fullName evidence="9">Putative purine-cytosine permease YxlA</fullName>
    </submittedName>
</protein>
<feature type="transmembrane region" description="Helical" evidence="8">
    <location>
        <begin position="177"/>
        <end position="196"/>
    </location>
</feature>
<dbReference type="HOGENOM" id="CLU_026016_3_0_5"/>
<dbReference type="PANTHER" id="PTHR31806:SF1">
    <property type="entry name" value="PURINE-CYTOSINE PERMEASE FCY2-RELATED"/>
    <property type="match status" value="1"/>
</dbReference>
<feature type="transmembrane region" description="Helical" evidence="8">
    <location>
        <begin position="146"/>
        <end position="165"/>
    </location>
</feature>
<comment type="subcellular location">
    <subcellularLocation>
        <location evidence="1">Membrane</location>
        <topology evidence="1">Multi-pass membrane protein</topology>
    </subcellularLocation>
</comment>
<evidence type="ECO:0000256" key="6">
    <source>
        <dbReference type="ARBA" id="ARBA00023136"/>
    </source>
</evidence>
<proteinExistence type="inferred from homology"/>
<feature type="transmembrane region" description="Helical" evidence="8">
    <location>
        <begin position="41"/>
        <end position="61"/>
    </location>
</feature>
<feature type="transmembrane region" description="Helical" evidence="8">
    <location>
        <begin position="408"/>
        <end position="428"/>
    </location>
</feature>
<dbReference type="RefSeq" id="WP_014762534.1">
    <property type="nucleotide sequence ID" value="NC_018000.1"/>
</dbReference>
<dbReference type="PANTHER" id="PTHR31806">
    <property type="entry name" value="PURINE-CYTOSINE PERMEASE FCY2-RELATED"/>
    <property type="match status" value="1"/>
</dbReference>
<evidence type="ECO:0000256" key="5">
    <source>
        <dbReference type="ARBA" id="ARBA00022989"/>
    </source>
</evidence>
<feature type="transmembrane region" description="Helical" evidence="8">
    <location>
        <begin position="246"/>
        <end position="272"/>
    </location>
</feature>